<reference evidence="2" key="3">
    <citation type="journal article" date="2014" name="Nature">
        <title>Elephant shark genome provides unique insights into gnathostome evolution.</title>
        <authorList>
            <consortium name="International Elephant Shark Genome Sequencing Consortium"/>
            <person name="Venkatesh B."/>
            <person name="Lee A.P."/>
            <person name="Ravi V."/>
            <person name="Maurya A.K."/>
            <person name="Lian M.M."/>
            <person name="Swann J.B."/>
            <person name="Ohta Y."/>
            <person name="Flajnik M.F."/>
            <person name="Sutoh Y."/>
            <person name="Kasahara M."/>
            <person name="Hoon S."/>
            <person name="Gangu V."/>
            <person name="Roy S.W."/>
            <person name="Irimia M."/>
            <person name="Korzh V."/>
            <person name="Kondrychyn I."/>
            <person name="Lim Z.W."/>
            <person name="Tay B.H."/>
            <person name="Tohari S."/>
            <person name="Kong K.W."/>
            <person name="Ho S."/>
            <person name="Lorente-Galdos B."/>
            <person name="Quilez J."/>
            <person name="Marques-Bonet T."/>
            <person name="Raney B.J."/>
            <person name="Ingham P.W."/>
            <person name="Tay A."/>
            <person name="Hillier L.W."/>
            <person name="Minx P."/>
            <person name="Boehm T."/>
            <person name="Wilson R.K."/>
            <person name="Brenner S."/>
            <person name="Warren W.C."/>
        </authorList>
    </citation>
    <scope>NUCLEOTIDE SEQUENCE [LARGE SCALE GENOMIC DNA]</scope>
</reference>
<dbReference type="PIRSF" id="PIRSF500176">
    <property type="entry name" value="L_ASNase"/>
    <property type="match status" value="1"/>
</dbReference>
<keyword evidence="2" id="KW-1185">Reference proteome</keyword>
<accession>A0A4W3IQK3</accession>
<dbReference type="Proteomes" id="UP000314986">
    <property type="component" value="Unassembled WGS sequence"/>
</dbReference>
<dbReference type="PIRSF" id="PIRSF001220">
    <property type="entry name" value="L-ASNase_gatD"/>
    <property type="match status" value="1"/>
</dbReference>
<protein>
    <submittedName>
        <fullName evidence="1">Uncharacterized protein</fullName>
    </submittedName>
</protein>
<sequence>RFECLYVLTLAGFTFTLTSITSVAALQHHLFAKLFIKPDQLYHQGAEIHLSTVTSTCSPELQQLVLKPSVVPGEPKQRKIFVIYTGGTNGMKQQESGVEPEPGALVPFLRKQPSLH</sequence>
<name>A0A4W3IQK3_CALMI</name>
<dbReference type="Ensembl" id="ENSCMIT00000032052.1">
    <property type="protein sequence ID" value="ENSCMIP00000031572.1"/>
    <property type="gene ID" value="ENSCMIG00000013537.1"/>
</dbReference>
<dbReference type="InParanoid" id="A0A4W3IQK3"/>
<evidence type="ECO:0000313" key="1">
    <source>
        <dbReference type="Ensembl" id="ENSCMIP00000031572.1"/>
    </source>
</evidence>
<organism evidence="1 2">
    <name type="scientific">Callorhinchus milii</name>
    <name type="common">Ghost shark</name>
    <dbReference type="NCBI Taxonomy" id="7868"/>
    <lineage>
        <taxon>Eukaryota</taxon>
        <taxon>Metazoa</taxon>
        <taxon>Chordata</taxon>
        <taxon>Craniata</taxon>
        <taxon>Vertebrata</taxon>
        <taxon>Chondrichthyes</taxon>
        <taxon>Holocephali</taxon>
        <taxon>Chimaeriformes</taxon>
        <taxon>Callorhinchidae</taxon>
        <taxon>Callorhinchus</taxon>
    </lineage>
</organism>
<evidence type="ECO:0000313" key="2">
    <source>
        <dbReference type="Proteomes" id="UP000314986"/>
    </source>
</evidence>
<proteinExistence type="predicted"/>
<reference evidence="1" key="4">
    <citation type="submission" date="2025-08" db="UniProtKB">
        <authorList>
            <consortium name="Ensembl"/>
        </authorList>
    </citation>
    <scope>IDENTIFICATION</scope>
</reference>
<dbReference type="InterPro" id="IPR006034">
    <property type="entry name" value="Asparaginase/glutaminase-like"/>
</dbReference>
<reference evidence="1" key="5">
    <citation type="submission" date="2025-09" db="UniProtKB">
        <authorList>
            <consortium name="Ensembl"/>
        </authorList>
    </citation>
    <scope>IDENTIFICATION</scope>
</reference>
<reference evidence="2" key="1">
    <citation type="journal article" date="2006" name="Science">
        <title>Ancient noncoding elements conserved in the human genome.</title>
        <authorList>
            <person name="Venkatesh B."/>
            <person name="Kirkness E.F."/>
            <person name="Loh Y.H."/>
            <person name="Halpern A.L."/>
            <person name="Lee A.P."/>
            <person name="Johnson J."/>
            <person name="Dandona N."/>
            <person name="Viswanathan L.D."/>
            <person name="Tay A."/>
            <person name="Venter J.C."/>
            <person name="Strausberg R.L."/>
            <person name="Brenner S."/>
        </authorList>
    </citation>
    <scope>NUCLEOTIDE SEQUENCE [LARGE SCALE GENOMIC DNA]</scope>
</reference>
<dbReference type="Gene3D" id="3.40.50.1170">
    <property type="entry name" value="L-asparaginase, N-terminal domain"/>
    <property type="match status" value="1"/>
</dbReference>
<reference evidence="2" key="2">
    <citation type="journal article" date="2007" name="PLoS Biol.">
        <title>Survey sequencing and comparative analysis of the elephant shark (Callorhinchus milii) genome.</title>
        <authorList>
            <person name="Venkatesh B."/>
            <person name="Kirkness E.F."/>
            <person name="Loh Y.H."/>
            <person name="Halpern A.L."/>
            <person name="Lee A.P."/>
            <person name="Johnson J."/>
            <person name="Dandona N."/>
            <person name="Viswanathan L.D."/>
            <person name="Tay A."/>
            <person name="Venter J.C."/>
            <person name="Strausberg R.L."/>
            <person name="Brenner S."/>
        </authorList>
    </citation>
    <scope>NUCLEOTIDE SEQUENCE [LARGE SCALE GENOMIC DNA]</scope>
</reference>
<dbReference type="InterPro" id="IPR037152">
    <property type="entry name" value="L-asparaginase_N_sf"/>
</dbReference>
<dbReference type="AlphaFoldDB" id="A0A4W3IQK3"/>